<comment type="caution">
    <text evidence="1">The sequence shown here is derived from an EMBL/GenBank/DDBJ whole genome shotgun (WGS) entry which is preliminary data.</text>
</comment>
<sequence length="280" mass="29247">MSMMAEAARPVGVSVQDWARLSAAQRLAAGELLAVRPAAISVTRWLAMSEAGRRAALLQGGAAPEGCGPEIPVAPARGALRAGTLHLVEAAGDAEAPRATLIRGYQARGEAGPRKAASVVDVFDRMEVAALRARKPLGLSALQIATGRQYRTLVERQAAGAVKLSSLEGRTGGSGRGLDVTDLRLAEARQLAAMRGRIGDGAALAVRRVRPSARGGVAASIIRDRVLVDMVCLEDMDLSAVLEAHGWSVRTGSLDTLRTALAASLDRMGTYLGEWVKKGA</sequence>
<proteinExistence type="predicted"/>
<dbReference type="EMBL" id="SAVA01000009">
    <property type="protein sequence ID" value="RWR50361.1"/>
    <property type="molecule type" value="Genomic_DNA"/>
</dbReference>
<dbReference type="AlphaFoldDB" id="A0A3S3PDG1"/>
<evidence type="ECO:0000313" key="1">
    <source>
        <dbReference type="EMBL" id="RWR50361.1"/>
    </source>
</evidence>
<organism evidence="1 2">
    <name type="scientific">Paenirhodobacter huangdaonensis</name>
    <dbReference type="NCBI Taxonomy" id="2501515"/>
    <lineage>
        <taxon>Bacteria</taxon>
        <taxon>Pseudomonadati</taxon>
        <taxon>Pseudomonadota</taxon>
        <taxon>Alphaproteobacteria</taxon>
        <taxon>Rhodobacterales</taxon>
        <taxon>Rhodobacter group</taxon>
        <taxon>Paenirhodobacter</taxon>
    </lineage>
</organism>
<protein>
    <submittedName>
        <fullName evidence="1">Uncharacterized protein</fullName>
    </submittedName>
</protein>
<evidence type="ECO:0000313" key="2">
    <source>
        <dbReference type="Proteomes" id="UP000288071"/>
    </source>
</evidence>
<name>A0A3S3PDG1_9RHOB</name>
<dbReference type="Proteomes" id="UP000288071">
    <property type="component" value="Unassembled WGS sequence"/>
</dbReference>
<reference evidence="1 2" key="1">
    <citation type="submission" date="2019-01" db="EMBL/GenBank/DDBJ databases">
        <title>Sinorhodobacter populi sp. nov. isolated from the symptomatic bark tissue of Populus euramericana canker.</title>
        <authorList>
            <person name="Xu G."/>
        </authorList>
    </citation>
    <scope>NUCLEOTIDE SEQUENCE [LARGE SCALE GENOMIC DNA]</scope>
    <source>
        <strain evidence="1 2">CGMCC 1.12963</strain>
    </source>
</reference>
<gene>
    <name evidence="1" type="ORF">EOW66_15270</name>
</gene>
<dbReference type="RefSeq" id="WP_128157163.1">
    <property type="nucleotide sequence ID" value="NZ_JBHSOM010000008.1"/>
</dbReference>
<keyword evidence="2" id="KW-1185">Reference proteome</keyword>
<reference evidence="2" key="2">
    <citation type="submission" date="2019-01" db="EMBL/GenBank/DDBJ databases">
        <title>Sinorhodobacter populi sp. nov. isolated from the symptomatic bark tissue of Populus euramericana canker.</title>
        <authorList>
            <person name="Li Y."/>
        </authorList>
    </citation>
    <scope>NUCLEOTIDE SEQUENCE [LARGE SCALE GENOMIC DNA]</scope>
    <source>
        <strain evidence="2">CGMCC 1.12963</strain>
    </source>
</reference>
<accession>A0A3S3PDG1</accession>